<dbReference type="RefSeq" id="WP_331266451.1">
    <property type="nucleotide sequence ID" value="NZ_BAAAZA010000002.1"/>
</dbReference>
<proteinExistence type="predicted"/>
<name>A0ABP7JLW0_9ACTN</name>
<sequence length="155" mass="16352">MTALRSRRAVAALGAVSAGLLLLSACSKPTPLATVTVGTDSVSTETDCYNDGKEITTAQAAPCLDQKSKDIKSIKVDPDDTVRFGVDPSIADQGWTILMNGQPLTESSKKTYRTIPGSVFFNAQYGASGNSTLVSIKEGESKVTGLWSFKLEKAS</sequence>
<keyword evidence="1" id="KW-0732">Signal</keyword>
<gene>
    <name evidence="2" type="ORF">GCM10022207_07200</name>
</gene>
<dbReference type="EMBL" id="BAAAZA010000002">
    <property type="protein sequence ID" value="GAA3848242.1"/>
    <property type="molecule type" value="Genomic_DNA"/>
</dbReference>
<dbReference type="Proteomes" id="UP001501563">
    <property type="component" value="Unassembled WGS sequence"/>
</dbReference>
<accession>A0ABP7JLW0</accession>
<keyword evidence="3" id="KW-1185">Reference proteome</keyword>
<reference evidence="3" key="1">
    <citation type="journal article" date="2019" name="Int. J. Syst. Evol. Microbiol.">
        <title>The Global Catalogue of Microorganisms (GCM) 10K type strain sequencing project: providing services to taxonomists for standard genome sequencing and annotation.</title>
        <authorList>
            <consortium name="The Broad Institute Genomics Platform"/>
            <consortium name="The Broad Institute Genome Sequencing Center for Infectious Disease"/>
            <person name="Wu L."/>
            <person name="Ma J."/>
        </authorList>
    </citation>
    <scope>NUCLEOTIDE SEQUENCE [LARGE SCALE GENOMIC DNA]</scope>
    <source>
        <strain evidence="3">JCM 16578</strain>
    </source>
</reference>
<protein>
    <submittedName>
        <fullName evidence="2">DUF2771 domain-containing protein</fullName>
    </submittedName>
</protein>
<comment type="caution">
    <text evidence="2">The sequence shown here is derived from an EMBL/GenBank/DDBJ whole genome shotgun (WGS) entry which is preliminary data.</text>
</comment>
<evidence type="ECO:0000313" key="3">
    <source>
        <dbReference type="Proteomes" id="UP001501563"/>
    </source>
</evidence>
<organism evidence="2 3">
    <name type="scientific">Streptomyces lannensis</name>
    <dbReference type="NCBI Taxonomy" id="766498"/>
    <lineage>
        <taxon>Bacteria</taxon>
        <taxon>Bacillati</taxon>
        <taxon>Actinomycetota</taxon>
        <taxon>Actinomycetes</taxon>
        <taxon>Kitasatosporales</taxon>
        <taxon>Streptomycetaceae</taxon>
        <taxon>Streptomyces</taxon>
    </lineage>
</organism>
<evidence type="ECO:0000256" key="1">
    <source>
        <dbReference type="SAM" id="SignalP"/>
    </source>
</evidence>
<evidence type="ECO:0000313" key="2">
    <source>
        <dbReference type="EMBL" id="GAA3848242.1"/>
    </source>
</evidence>
<feature type="signal peptide" evidence="1">
    <location>
        <begin position="1"/>
        <end position="27"/>
    </location>
</feature>
<dbReference type="PROSITE" id="PS51257">
    <property type="entry name" value="PROKAR_LIPOPROTEIN"/>
    <property type="match status" value="1"/>
</dbReference>
<feature type="chain" id="PRO_5047204782" evidence="1">
    <location>
        <begin position="28"/>
        <end position="155"/>
    </location>
</feature>